<dbReference type="InterPro" id="IPR050942">
    <property type="entry name" value="F-box_BR-signaling"/>
</dbReference>
<dbReference type="Gene3D" id="1.20.1280.50">
    <property type="match status" value="1"/>
</dbReference>
<dbReference type="InterPro" id="IPR036047">
    <property type="entry name" value="F-box-like_dom_sf"/>
</dbReference>
<dbReference type="Pfam" id="PF03478">
    <property type="entry name" value="Beta-prop_KIB1-4"/>
    <property type="match status" value="1"/>
</dbReference>
<name>A0AAV0IT32_9ROSI</name>
<dbReference type="SUPFAM" id="SSF81383">
    <property type="entry name" value="F-box domain"/>
    <property type="match status" value="1"/>
</dbReference>
<dbReference type="InterPro" id="IPR005174">
    <property type="entry name" value="KIB1-4_b-propeller"/>
</dbReference>
<dbReference type="PANTHER" id="PTHR44259:SF93">
    <property type="entry name" value="PROTEIN, PUTATIVE (DUF295)-RELATED"/>
    <property type="match status" value="1"/>
</dbReference>
<dbReference type="AlphaFoldDB" id="A0AAV0IT32"/>
<keyword evidence="3" id="KW-1185">Reference proteome</keyword>
<reference evidence="2" key="1">
    <citation type="submission" date="2022-08" db="EMBL/GenBank/DDBJ databases">
        <authorList>
            <person name="Gutierrez-Valencia J."/>
        </authorList>
    </citation>
    <scope>NUCLEOTIDE SEQUENCE</scope>
</reference>
<accession>A0AAV0IT32</accession>
<organism evidence="2 3">
    <name type="scientific">Linum tenue</name>
    <dbReference type="NCBI Taxonomy" id="586396"/>
    <lineage>
        <taxon>Eukaryota</taxon>
        <taxon>Viridiplantae</taxon>
        <taxon>Streptophyta</taxon>
        <taxon>Embryophyta</taxon>
        <taxon>Tracheophyta</taxon>
        <taxon>Spermatophyta</taxon>
        <taxon>Magnoliopsida</taxon>
        <taxon>eudicotyledons</taxon>
        <taxon>Gunneridae</taxon>
        <taxon>Pentapetalae</taxon>
        <taxon>rosids</taxon>
        <taxon>fabids</taxon>
        <taxon>Malpighiales</taxon>
        <taxon>Linaceae</taxon>
        <taxon>Linum</taxon>
    </lineage>
</organism>
<dbReference type="EMBL" id="CAMGYJ010000004">
    <property type="protein sequence ID" value="CAI0400588.1"/>
    <property type="molecule type" value="Genomic_DNA"/>
</dbReference>
<evidence type="ECO:0000313" key="2">
    <source>
        <dbReference type="EMBL" id="CAI0400588.1"/>
    </source>
</evidence>
<comment type="caution">
    <text evidence="2">The sequence shown here is derived from an EMBL/GenBank/DDBJ whole genome shotgun (WGS) entry which is preliminary data.</text>
</comment>
<dbReference type="Proteomes" id="UP001154282">
    <property type="component" value="Unassembled WGS sequence"/>
</dbReference>
<proteinExistence type="predicted"/>
<evidence type="ECO:0000259" key="1">
    <source>
        <dbReference type="Pfam" id="PF03478"/>
    </source>
</evidence>
<dbReference type="CDD" id="cd09917">
    <property type="entry name" value="F-box_SF"/>
    <property type="match status" value="1"/>
</dbReference>
<evidence type="ECO:0000313" key="3">
    <source>
        <dbReference type="Proteomes" id="UP001154282"/>
    </source>
</evidence>
<protein>
    <recommendedName>
        <fullName evidence="1">KIB1-4 beta-propeller domain-containing protein</fullName>
    </recommendedName>
</protein>
<gene>
    <name evidence="2" type="ORF">LITE_LOCUS10807</name>
</gene>
<feature type="domain" description="KIB1-4 beta-propeller" evidence="1">
    <location>
        <begin position="85"/>
        <end position="378"/>
    </location>
</feature>
<dbReference type="PANTHER" id="PTHR44259">
    <property type="entry name" value="OS07G0183000 PROTEIN-RELATED"/>
    <property type="match status" value="1"/>
</dbReference>
<sequence>MATPAVETIRNGRDWAWLPELILDSVLQNLVSLQDYLQFSSVCKPWHAAAESQKRRRIATSPQNQAPLLMVPTKDRSHLRRGLYSATARNRLLETTLPVPWHRRCCGSSHGWLAFLEEEDRVTLYNPFTQARISLPTISGTSHLRDEADDHFHLYTNFAKKIVLSADPSTHGHDYVVAALINYPVYRTLAVIRPGRDDKRWTLFSTWTNYTGPEELSTDLIFHQGWIYATAYRGMLARANVEGVGTRGYVPVLEMVVPQWSEIYEISKPSYLVESSSGDELLMVVRCLEERDHEFSFVTADVKVFKLVRAAGASCCHYYVEVEDLNGDAVFIGDSYSVAVPAAEFQGCEADTVYFSDDYVEVKPHYFHLGPHDIGKFNVKERKFGTHFYVADPAQNRGMPPPIWVFPTLMKQ</sequence>